<dbReference type="InterPro" id="IPR027417">
    <property type="entry name" value="P-loop_NTPase"/>
</dbReference>
<keyword evidence="10" id="KW-1185">Reference proteome</keyword>
<dbReference type="PROSITE" id="PS00211">
    <property type="entry name" value="ABC_TRANSPORTER_1"/>
    <property type="match status" value="1"/>
</dbReference>
<keyword evidence="6 7" id="KW-0472">Membrane</keyword>
<feature type="transmembrane region" description="Helical" evidence="7">
    <location>
        <begin position="233"/>
        <end position="259"/>
    </location>
</feature>
<evidence type="ECO:0000256" key="7">
    <source>
        <dbReference type="SAM" id="Phobius"/>
    </source>
</evidence>
<keyword evidence="4" id="KW-0067">ATP-binding</keyword>
<dbReference type="Pfam" id="PF23321">
    <property type="entry name" value="R1_ABCA1"/>
    <property type="match status" value="1"/>
</dbReference>
<evidence type="ECO:0000256" key="6">
    <source>
        <dbReference type="ARBA" id="ARBA00023136"/>
    </source>
</evidence>
<organism evidence="9 10">
    <name type="scientific">Aphidius gifuensis</name>
    <name type="common">Parasitoid wasp</name>
    <dbReference type="NCBI Taxonomy" id="684658"/>
    <lineage>
        <taxon>Eukaryota</taxon>
        <taxon>Metazoa</taxon>
        <taxon>Ecdysozoa</taxon>
        <taxon>Arthropoda</taxon>
        <taxon>Hexapoda</taxon>
        <taxon>Insecta</taxon>
        <taxon>Pterygota</taxon>
        <taxon>Neoptera</taxon>
        <taxon>Endopterygota</taxon>
        <taxon>Hymenoptera</taxon>
        <taxon>Apocrita</taxon>
        <taxon>Ichneumonoidea</taxon>
        <taxon>Braconidae</taxon>
        <taxon>Aphidiinae</taxon>
        <taxon>Aphidius</taxon>
    </lineage>
</organism>
<dbReference type="GO" id="GO:0016020">
    <property type="term" value="C:membrane"/>
    <property type="evidence" value="ECO:0007669"/>
    <property type="project" value="UniProtKB-SubCell"/>
</dbReference>
<feature type="transmembrane region" description="Helical" evidence="7">
    <location>
        <begin position="1181"/>
        <end position="1203"/>
    </location>
</feature>
<dbReference type="CDD" id="cd03263">
    <property type="entry name" value="ABC_subfamily_A"/>
    <property type="match status" value="2"/>
</dbReference>
<dbReference type="Gene3D" id="3.40.50.300">
    <property type="entry name" value="P-loop containing nucleotide triphosphate hydrolases"/>
    <property type="match status" value="2"/>
</dbReference>
<keyword evidence="3" id="KW-0547">Nucleotide-binding</keyword>
<evidence type="ECO:0000256" key="5">
    <source>
        <dbReference type="ARBA" id="ARBA00022989"/>
    </source>
</evidence>
<sequence>MNDYKYFFFLFQEVFLPLYTLGTLILIKILIPNPNYPATPTQPLHHDIFELFNGYKNNTVAVVPNNTETINFLSAMNNLWMSMWGPLGNPLTFILLETQDDLQAAYWRDPHNIPLAVIFENTTPITGPLSYEIRTNPSYSAPPSPTEYFSSPVTCRKDTSHWIGDVLSMGGILSMETGGSCPVNNYFYSGFMALQMIIDITKIRIDTKSNDLTVPEVKLVMYPKNAYTANWMLAFRVVIPLYMVLALSQFITYLLILIVGEKEEKIKEGMKMMGLKDSVFWMSWFIIYSIFVLVLSGVAVLLLFTLQMFQHTHFLPIFLLVVLYSLSIIMFAFMITPFFDKARTAGVLGNFAVTILSLMYFIQVFVDDSSSISFWLVSLLSPTGVALAMDKALVLDLQGEGVNFDNLWSGPGIPFGGSLIMMFVDIILYGFMAYYLDSVVPTEYGVKRPPWFCFTPGYWCQKKVQRQTSLNGESNSFIPDEEINCDIEPIAREMKGHEAIRIIDLYKSYNKCRRPEVKAVNGINLTIYEGQITAILGHNGAGKTTLFNILTGLTAPSSGTALIFGYDVRNSNDMQIIRSMTGVCPQHDILFDLLSPREHLRFFGLVRGIKNSIIENEVNRTLKDIDLIEKADTFAKYLSGGQKRKLSIGIAIIGDPKIIILDEPTAGVDPYSRRLMWSFLQSRRHGKVILLTTHFMDEADILADRKAVISKGKLRCCGSSLFLKNKFGIGYHLTLVLDGNGRIHAITRLVTSHVAKAEKARRHGRELSFILPHNSVDNFAQLFAAIEQEIKTKGNRLGISSYETQNSLQNEGGLAVMTVQNDGGMIIKPTTEILDNQSCDKNPAVLGLGLDQIKIQPNFFQTLYAMLRLRLLRLCRNLQLLYFTIVAPLLFVFLGLYLKSIQTVELKPQSLALDNNTYGNDTKVLFTNYTETDISSLAQQINQSLLLKPYDGNLSDLLNPSVAPSMAVLNINDYNDNRLNLTLTYNDTMQHSLPIFMNILSNAYLRHLSGNSASPIEVRTHPFQQTSQPQEFNIGIASSALFIGMDLVLIPITLAVDMVYDREIKTKNQLRVNGLTFSMYFLAYFMVLVGLMSFICLCILGIIFLFKIPSLQEVPALLTLGTLLMLYCPPSILFSTCLSYIFDKTESAQSILPNIVTFFGLIPFVLVMILDMLGLSSVAAFALHIVFSLINTMYLPYAAIYYVDRVHLMCSINEACHHLTVTDYLTAEIVVMGLGVLLQYPVWFFVLLLLDVKKNGGKISDVFKYYLRNGGSIADEVIENNDIGEHEDADVKIERQKVFNYVTSTSVQEPPVVLVQNLRKEYRQRQAGGAICSCCSKREIEQPVSPKKLAVRNLSLAVEPGEVLGLLGHNSAGKTTTMKIIIAEEAATRGRVQIGGHNIHSHLTEAYRQMGYCPQHDALWKNITVREHLECYAAIRGVPWSEIDRIVDLYLTGLQIHEHADKETQECSGGTRRKLSFAMAMVGCPKVVLMDEPSTGMDPRSKRFLWDTILASFQGGRGAILTTHSMEEADALCSKVGIMVKGELRCIGSTQHLKNLYGAGYTLEMKLLGGDTTPTNDPIDRIAALKEFVNTLFTDATLEESFQDRLVFAVPQSGVKSLAECFTQLEKTKVELGIEEYSFSQTTLEQVFLKFSHYTETASND</sequence>
<dbReference type="InterPro" id="IPR013525">
    <property type="entry name" value="ABC2_TM"/>
</dbReference>
<dbReference type="GO" id="GO:0016887">
    <property type="term" value="F:ATP hydrolysis activity"/>
    <property type="evidence" value="ECO:0007669"/>
    <property type="project" value="InterPro"/>
</dbReference>
<dbReference type="EMBL" id="JACMRX010000001">
    <property type="protein sequence ID" value="KAF7997215.1"/>
    <property type="molecule type" value="Genomic_DNA"/>
</dbReference>
<dbReference type="Pfam" id="PF00005">
    <property type="entry name" value="ABC_tran"/>
    <property type="match status" value="2"/>
</dbReference>
<feature type="transmembrane region" description="Helical" evidence="7">
    <location>
        <begin position="1118"/>
        <end position="1142"/>
    </location>
</feature>
<name>A0A834Y0S2_APHGI</name>
<evidence type="ECO:0000313" key="9">
    <source>
        <dbReference type="EMBL" id="KAF7997215.1"/>
    </source>
</evidence>
<dbReference type="SUPFAM" id="SSF52540">
    <property type="entry name" value="P-loop containing nucleoside triphosphate hydrolases"/>
    <property type="match status" value="2"/>
</dbReference>
<dbReference type="PROSITE" id="PS50893">
    <property type="entry name" value="ABC_TRANSPORTER_2"/>
    <property type="match status" value="2"/>
</dbReference>
<dbReference type="InterPro" id="IPR017871">
    <property type="entry name" value="ABC_transporter-like_CS"/>
</dbReference>
<feature type="transmembrane region" description="Helical" evidence="7">
    <location>
        <begin position="279"/>
        <end position="305"/>
    </location>
</feature>
<dbReference type="OrthoDB" id="8061355at2759"/>
<feature type="domain" description="ABC transporter" evidence="8">
    <location>
        <begin position="500"/>
        <end position="736"/>
    </location>
</feature>
<dbReference type="InterPro" id="IPR026082">
    <property type="entry name" value="ABCA"/>
</dbReference>
<dbReference type="FunFam" id="3.40.50.300:FF:002097">
    <property type="entry name" value="ATP-binding cassette sub-family A member"/>
    <property type="match status" value="1"/>
</dbReference>
<dbReference type="InterPro" id="IPR056264">
    <property type="entry name" value="R2_ABCA1-4-like"/>
</dbReference>
<evidence type="ECO:0000256" key="1">
    <source>
        <dbReference type="ARBA" id="ARBA00004141"/>
    </source>
</evidence>
<feature type="domain" description="ABC transporter" evidence="8">
    <location>
        <begin position="1313"/>
        <end position="1566"/>
    </location>
</feature>
<dbReference type="Proteomes" id="UP000639338">
    <property type="component" value="Unassembled WGS sequence"/>
</dbReference>
<evidence type="ECO:0000256" key="4">
    <source>
        <dbReference type="ARBA" id="ARBA00022840"/>
    </source>
</evidence>
<dbReference type="InterPro" id="IPR003439">
    <property type="entry name" value="ABC_transporter-like_ATP-bd"/>
</dbReference>
<feature type="transmembrane region" description="Helical" evidence="7">
    <location>
        <begin position="880"/>
        <end position="898"/>
    </location>
</feature>
<keyword evidence="2 7" id="KW-0812">Transmembrane</keyword>
<dbReference type="GO" id="GO:0140359">
    <property type="term" value="F:ABC-type transporter activity"/>
    <property type="evidence" value="ECO:0007669"/>
    <property type="project" value="InterPro"/>
</dbReference>
<dbReference type="PANTHER" id="PTHR19229">
    <property type="entry name" value="ATP-BINDING CASSETTE TRANSPORTER SUBFAMILY A ABCA"/>
    <property type="match status" value="1"/>
</dbReference>
<dbReference type="GO" id="GO:0005524">
    <property type="term" value="F:ATP binding"/>
    <property type="evidence" value="ECO:0007669"/>
    <property type="project" value="UniProtKB-KW"/>
</dbReference>
<feature type="transmembrane region" description="Helical" evidence="7">
    <location>
        <begin position="317"/>
        <end position="339"/>
    </location>
</feature>
<dbReference type="InterPro" id="IPR003593">
    <property type="entry name" value="AAA+_ATPase"/>
</dbReference>
<evidence type="ECO:0000313" key="10">
    <source>
        <dbReference type="Proteomes" id="UP000639338"/>
    </source>
</evidence>
<proteinExistence type="predicted"/>
<keyword evidence="5 7" id="KW-1133">Transmembrane helix</keyword>
<evidence type="ECO:0000259" key="8">
    <source>
        <dbReference type="PROSITE" id="PS50893"/>
    </source>
</evidence>
<dbReference type="FunFam" id="3.40.50.300:FF:000933">
    <property type="entry name" value="ABC transporter A family member 7"/>
    <property type="match status" value="1"/>
</dbReference>
<feature type="transmembrane region" description="Helical" evidence="7">
    <location>
        <begin position="1081"/>
        <end position="1106"/>
    </location>
</feature>
<evidence type="ECO:0000256" key="2">
    <source>
        <dbReference type="ARBA" id="ARBA00022692"/>
    </source>
</evidence>
<evidence type="ECO:0000256" key="3">
    <source>
        <dbReference type="ARBA" id="ARBA00022741"/>
    </source>
</evidence>
<feature type="transmembrane region" description="Helical" evidence="7">
    <location>
        <begin position="345"/>
        <end position="362"/>
    </location>
</feature>
<protein>
    <recommendedName>
        <fullName evidence="8">ABC transporter domain-containing protein</fullName>
    </recommendedName>
</protein>
<reference evidence="9 10" key="1">
    <citation type="submission" date="2020-08" db="EMBL/GenBank/DDBJ databases">
        <title>Aphidius gifuensis genome sequencing and assembly.</title>
        <authorList>
            <person name="Du Z."/>
        </authorList>
    </citation>
    <scope>NUCLEOTIDE SEQUENCE [LARGE SCALE GENOMIC DNA]</scope>
    <source>
        <strain evidence="9">YNYX2018</strain>
        <tissue evidence="9">Adults</tissue>
    </source>
</reference>
<dbReference type="SMART" id="SM00382">
    <property type="entry name" value="AAA"/>
    <property type="match status" value="2"/>
</dbReference>
<feature type="transmembrane region" description="Helical" evidence="7">
    <location>
        <begin position="6"/>
        <end position="27"/>
    </location>
</feature>
<dbReference type="Pfam" id="PF12698">
    <property type="entry name" value="ABC2_membrane_3"/>
    <property type="match status" value="2"/>
</dbReference>
<feature type="transmembrane region" description="Helical" evidence="7">
    <location>
        <begin position="415"/>
        <end position="436"/>
    </location>
</feature>
<accession>A0A834Y0S2</accession>
<feature type="transmembrane region" description="Helical" evidence="7">
    <location>
        <begin position="1224"/>
        <end position="1250"/>
    </location>
</feature>
<comment type="subcellular location">
    <subcellularLocation>
        <location evidence="1">Membrane</location>
        <topology evidence="1">Multi-pass membrane protein</topology>
    </subcellularLocation>
</comment>
<feature type="transmembrane region" description="Helical" evidence="7">
    <location>
        <begin position="1034"/>
        <end position="1060"/>
    </location>
</feature>
<gene>
    <name evidence="9" type="ORF">HCN44_005492</name>
</gene>
<feature type="transmembrane region" description="Helical" evidence="7">
    <location>
        <begin position="1154"/>
        <end position="1175"/>
    </location>
</feature>
<comment type="caution">
    <text evidence="9">The sequence shown here is derived from an EMBL/GenBank/DDBJ whole genome shotgun (WGS) entry which is preliminary data.</text>
</comment>
<dbReference type="PANTHER" id="PTHR19229:SF209">
    <property type="entry name" value="ATP-BINDING CASSETTE SUB-FAMILY A MEMBER 5 ISOFORM X1"/>
    <property type="match status" value="1"/>
</dbReference>